<feature type="region of interest" description="Disordered" evidence="1">
    <location>
        <begin position="109"/>
        <end position="141"/>
    </location>
</feature>
<reference evidence="2" key="2">
    <citation type="journal article" date="2024" name="Plant">
        <title>Genomic evolution and insights into agronomic trait innovations of Sesamum species.</title>
        <authorList>
            <person name="Miao H."/>
            <person name="Wang L."/>
            <person name="Qu L."/>
            <person name="Liu H."/>
            <person name="Sun Y."/>
            <person name="Le M."/>
            <person name="Wang Q."/>
            <person name="Wei S."/>
            <person name="Zheng Y."/>
            <person name="Lin W."/>
            <person name="Duan Y."/>
            <person name="Cao H."/>
            <person name="Xiong S."/>
            <person name="Wang X."/>
            <person name="Wei L."/>
            <person name="Li C."/>
            <person name="Ma Q."/>
            <person name="Ju M."/>
            <person name="Zhao R."/>
            <person name="Li G."/>
            <person name="Mu C."/>
            <person name="Tian Q."/>
            <person name="Mei H."/>
            <person name="Zhang T."/>
            <person name="Gao T."/>
            <person name="Zhang H."/>
        </authorList>
    </citation>
    <scope>NUCLEOTIDE SEQUENCE</scope>
    <source>
        <strain evidence="2">G02</strain>
    </source>
</reference>
<gene>
    <name evidence="2" type="ORF">Sradi_4147500</name>
</gene>
<proteinExistence type="predicted"/>
<dbReference type="EMBL" id="JACGWJ010000018">
    <property type="protein sequence ID" value="KAL0349983.1"/>
    <property type="molecule type" value="Genomic_DNA"/>
</dbReference>
<feature type="compositionally biased region" description="Basic and acidic residues" evidence="1">
    <location>
        <begin position="112"/>
        <end position="132"/>
    </location>
</feature>
<reference evidence="2" key="1">
    <citation type="submission" date="2020-06" db="EMBL/GenBank/DDBJ databases">
        <authorList>
            <person name="Li T."/>
            <person name="Hu X."/>
            <person name="Zhang T."/>
            <person name="Song X."/>
            <person name="Zhang H."/>
            <person name="Dai N."/>
            <person name="Sheng W."/>
            <person name="Hou X."/>
            <person name="Wei L."/>
        </authorList>
    </citation>
    <scope>NUCLEOTIDE SEQUENCE</scope>
    <source>
        <strain evidence="2">G02</strain>
        <tissue evidence="2">Leaf</tissue>
    </source>
</reference>
<evidence type="ECO:0008006" key="3">
    <source>
        <dbReference type="Google" id="ProtNLM"/>
    </source>
</evidence>
<name>A0AAW2P3Q6_SESRA</name>
<sequence>MQGVPFTEAVMANELPANCHTPAITEYDGTTDPQERLSHFKNKDNEPLKEYLQRFNIAALEVFSATQEVKTNAFSQGLLDEDFFKSLAKKLVSKFDALLARATKYINMENDQVAKEESRGEKKKEVKEETPFKKAPNGVAG</sequence>
<dbReference type="AlphaFoldDB" id="A0AAW2P3Q6"/>
<accession>A0AAW2P3Q6</accession>
<protein>
    <recommendedName>
        <fullName evidence="3">Retrotransposon gag domain-containing protein</fullName>
    </recommendedName>
</protein>
<organism evidence="2">
    <name type="scientific">Sesamum radiatum</name>
    <name type="common">Black benniseed</name>
    <dbReference type="NCBI Taxonomy" id="300843"/>
    <lineage>
        <taxon>Eukaryota</taxon>
        <taxon>Viridiplantae</taxon>
        <taxon>Streptophyta</taxon>
        <taxon>Embryophyta</taxon>
        <taxon>Tracheophyta</taxon>
        <taxon>Spermatophyta</taxon>
        <taxon>Magnoliopsida</taxon>
        <taxon>eudicotyledons</taxon>
        <taxon>Gunneridae</taxon>
        <taxon>Pentapetalae</taxon>
        <taxon>asterids</taxon>
        <taxon>lamiids</taxon>
        <taxon>Lamiales</taxon>
        <taxon>Pedaliaceae</taxon>
        <taxon>Sesamum</taxon>
    </lineage>
</organism>
<comment type="caution">
    <text evidence="2">The sequence shown here is derived from an EMBL/GenBank/DDBJ whole genome shotgun (WGS) entry which is preliminary data.</text>
</comment>
<evidence type="ECO:0000313" key="2">
    <source>
        <dbReference type="EMBL" id="KAL0349983.1"/>
    </source>
</evidence>
<evidence type="ECO:0000256" key="1">
    <source>
        <dbReference type="SAM" id="MobiDB-lite"/>
    </source>
</evidence>